<evidence type="ECO:0000256" key="4">
    <source>
        <dbReference type="ARBA" id="ARBA00022801"/>
    </source>
</evidence>
<dbReference type="InterPro" id="IPR037518">
    <property type="entry name" value="MPN"/>
</dbReference>
<dbReference type="PROSITE" id="PS50249">
    <property type="entry name" value="MPN"/>
    <property type="match status" value="1"/>
</dbReference>
<proteinExistence type="inferred from homology"/>
<dbReference type="Proteomes" id="UP000190285">
    <property type="component" value="Unassembled WGS sequence"/>
</dbReference>
<dbReference type="OrthoDB" id="9804482at2"/>
<evidence type="ECO:0000256" key="6">
    <source>
        <dbReference type="ARBA" id="ARBA00023049"/>
    </source>
</evidence>
<dbReference type="GO" id="GO:0008237">
    <property type="term" value="F:metallopeptidase activity"/>
    <property type="evidence" value="ECO:0007669"/>
    <property type="project" value="UniProtKB-KW"/>
</dbReference>
<evidence type="ECO:0000313" key="8">
    <source>
        <dbReference type="EMBL" id="SKC77847.1"/>
    </source>
</evidence>
<protein>
    <submittedName>
        <fullName evidence="8">DNA repair protein RadC</fullName>
    </submittedName>
</protein>
<dbReference type="PANTHER" id="PTHR30471">
    <property type="entry name" value="DNA REPAIR PROTEIN RADC"/>
    <property type="match status" value="1"/>
</dbReference>
<keyword evidence="5" id="KW-0862">Zinc</keyword>
<sequence length="251" mass="28394">MTLVKVVVKVARKIQSSESFLKSLNALTGISIRKIKNYSKEHNLFNILEHPMVVEPTEGQLKKINTLNEFISSYLVLRMKEEENRIKLGSAKEAGEYFVSLLGGMKDKERFAVAFLDNSNSVIETRIVSEGTVNMTQVFPRNILKLAIANDCTGLILSHNHPGRTLNFTIEDKSITQRMVDIFHPLNIRVLDHIVVGGNNYSSLAQKGHLPVMTLKSAKYDPIVLDNKVKEDSFTRGEEVFVNEDEEELEF</sequence>
<keyword evidence="4" id="KW-0378">Hydrolase</keyword>
<evidence type="ECO:0000313" key="9">
    <source>
        <dbReference type="Proteomes" id="UP000190285"/>
    </source>
</evidence>
<keyword evidence="2" id="KW-0645">Protease</keyword>
<feature type="domain" description="MPN" evidence="7">
    <location>
        <begin position="87"/>
        <end position="210"/>
    </location>
</feature>
<dbReference type="AlphaFoldDB" id="A0A1T5LPC6"/>
<dbReference type="Pfam" id="PF04002">
    <property type="entry name" value="RadC"/>
    <property type="match status" value="1"/>
</dbReference>
<dbReference type="CDD" id="cd08071">
    <property type="entry name" value="MPN_DUF2466"/>
    <property type="match status" value="1"/>
</dbReference>
<name>A0A1T5LPC6_9FIRM</name>
<keyword evidence="9" id="KW-1185">Reference proteome</keyword>
<comment type="similarity">
    <text evidence="1">Belongs to the UPF0758 family.</text>
</comment>
<evidence type="ECO:0000256" key="3">
    <source>
        <dbReference type="ARBA" id="ARBA00022723"/>
    </source>
</evidence>
<keyword evidence="6" id="KW-0482">Metalloprotease</keyword>
<dbReference type="STRING" id="36842.SAMN02194393_03193"/>
<dbReference type="PANTHER" id="PTHR30471:SF3">
    <property type="entry name" value="UPF0758 PROTEIN YEES-RELATED"/>
    <property type="match status" value="1"/>
</dbReference>
<dbReference type="GO" id="GO:0046872">
    <property type="term" value="F:metal ion binding"/>
    <property type="evidence" value="ECO:0007669"/>
    <property type="project" value="UniProtKB-KW"/>
</dbReference>
<dbReference type="Gene3D" id="3.40.140.10">
    <property type="entry name" value="Cytidine Deaminase, domain 2"/>
    <property type="match status" value="1"/>
</dbReference>
<dbReference type="InterPro" id="IPR001405">
    <property type="entry name" value="UPF0758"/>
</dbReference>
<dbReference type="InterPro" id="IPR025657">
    <property type="entry name" value="RadC_JAB"/>
</dbReference>
<evidence type="ECO:0000259" key="7">
    <source>
        <dbReference type="PROSITE" id="PS50249"/>
    </source>
</evidence>
<evidence type="ECO:0000256" key="1">
    <source>
        <dbReference type="ARBA" id="ARBA00010243"/>
    </source>
</evidence>
<evidence type="ECO:0000256" key="2">
    <source>
        <dbReference type="ARBA" id="ARBA00022670"/>
    </source>
</evidence>
<accession>A0A1T5LPC6</accession>
<organism evidence="8 9">
    <name type="scientific">Maledivibacter halophilus</name>
    <dbReference type="NCBI Taxonomy" id="36842"/>
    <lineage>
        <taxon>Bacteria</taxon>
        <taxon>Bacillati</taxon>
        <taxon>Bacillota</taxon>
        <taxon>Clostridia</taxon>
        <taxon>Peptostreptococcales</taxon>
        <taxon>Caminicellaceae</taxon>
        <taxon>Maledivibacter</taxon>
    </lineage>
</organism>
<dbReference type="EMBL" id="FUZT01000007">
    <property type="protein sequence ID" value="SKC77847.1"/>
    <property type="molecule type" value="Genomic_DNA"/>
</dbReference>
<evidence type="ECO:0000256" key="5">
    <source>
        <dbReference type="ARBA" id="ARBA00022833"/>
    </source>
</evidence>
<reference evidence="8 9" key="1">
    <citation type="submission" date="2017-02" db="EMBL/GenBank/DDBJ databases">
        <authorList>
            <person name="Peterson S.W."/>
        </authorList>
    </citation>
    <scope>NUCLEOTIDE SEQUENCE [LARGE SCALE GENOMIC DNA]</scope>
    <source>
        <strain evidence="8 9">M1</strain>
    </source>
</reference>
<dbReference type="GO" id="GO:0006508">
    <property type="term" value="P:proteolysis"/>
    <property type="evidence" value="ECO:0007669"/>
    <property type="project" value="UniProtKB-KW"/>
</dbReference>
<keyword evidence="3" id="KW-0479">Metal-binding</keyword>
<gene>
    <name evidence="8" type="ORF">SAMN02194393_03193</name>
</gene>